<protein>
    <submittedName>
        <fullName evidence="2">PP2C family protein-serine/threonine phosphatase</fullName>
        <ecNumber evidence="2">3.1.3.16</ecNumber>
    </submittedName>
</protein>
<dbReference type="InterPro" id="IPR015655">
    <property type="entry name" value="PP2C"/>
</dbReference>
<sequence length="246" mass="26368">MHNALRFEQSSRSDVGCVRAVNEDAYLSHWQGDIWAVADGMGGHARGRWASAQIVAALEVMEFPADLEGASDATIAAIHEANQTILLAGQAEDKVIGSTVTALIIRDQRFTVVWAGDSRVYRIRRNSLSRLTSDHTPVEEMVKAGLLTRQEAGDHPMAHMLSRAVGVRQDLMLDQCSGEVLPGDVFILCSDGLTRVVPDHELLTMVGQCAPNMAASALVECALTHGAADNVTVVVVGCDETTHVAA</sequence>
<comment type="caution">
    <text evidence="2">The sequence shown here is derived from an EMBL/GenBank/DDBJ whole genome shotgun (WGS) entry which is preliminary data.</text>
</comment>
<dbReference type="Pfam" id="PF13672">
    <property type="entry name" value="PP2C_2"/>
    <property type="match status" value="1"/>
</dbReference>
<dbReference type="RefSeq" id="WP_380930215.1">
    <property type="nucleotide sequence ID" value="NZ_JBHUGS010000003.1"/>
</dbReference>
<dbReference type="Gene3D" id="3.60.40.10">
    <property type="entry name" value="PPM-type phosphatase domain"/>
    <property type="match status" value="1"/>
</dbReference>
<dbReference type="Proteomes" id="UP001597400">
    <property type="component" value="Unassembled WGS sequence"/>
</dbReference>
<reference evidence="3" key="1">
    <citation type="journal article" date="2019" name="Int. J. Syst. Evol. Microbiol.">
        <title>The Global Catalogue of Microorganisms (GCM) 10K type strain sequencing project: providing services to taxonomists for standard genome sequencing and annotation.</title>
        <authorList>
            <consortium name="The Broad Institute Genomics Platform"/>
            <consortium name="The Broad Institute Genome Sequencing Center for Infectious Disease"/>
            <person name="Wu L."/>
            <person name="Ma J."/>
        </authorList>
    </citation>
    <scope>NUCLEOTIDE SEQUENCE [LARGE SCALE GENOMIC DNA]</scope>
    <source>
        <strain evidence="3">CGMCC 1.12702</strain>
    </source>
</reference>
<dbReference type="InterPro" id="IPR036457">
    <property type="entry name" value="PPM-type-like_dom_sf"/>
</dbReference>
<name>A0ABW4TXQ4_9SPHN</name>
<organism evidence="2 3">
    <name type="scientific">Sphingomonas arantia</name>
    <dbReference type="NCBI Taxonomy" id="1460676"/>
    <lineage>
        <taxon>Bacteria</taxon>
        <taxon>Pseudomonadati</taxon>
        <taxon>Pseudomonadota</taxon>
        <taxon>Alphaproteobacteria</taxon>
        <taxon>Sphingomonadales</taxon>
        <taxon>Sphingomonadaceae</taxon>
        <taxon>Sphingomonas</taxon>
    </lineage>
</organism>
<evidence type="ECO:0000259" key="1">
    <source>
        <dbReference type="PROSITE" id="PS51746"/>
    </source>
</evidence>
<evidence type="ECO:0000313" key="3">
    <source>
        <dbReference type="Proteomes" id="UP001597400"/>
    </source>
</evidence>
<keyword evidence="3" id="KW-1185">Reference proteome</keyword>
<dbReference type="PANTHER" id="PTHR47992">
    <property type="entry name" value="PROTEIN PHOSPHATASE"/>
    <property type="match status" value="1"/>
</dbReference>
<dbReference type="GO" id="GO:0004722">
    <property type="term" value="F:protein serine/threonine phosphatase activity"/>
    <property type="evidence" value="ECO:0007669"/>
    <property type="project" value="UniProtKB-EC"/>
</dbReference>
<dbReference type="EC" id="3.1.3.16" evidence="2"/>
<feature type="domain" description="PPM-type phosphatase" evidence="1">
    <location>
        <begin position="8"/>
        <end position="238"/>
    </location>
</feature>
<proteinExistence type="predicted"/>
<accession>A0ABW4TXQ4</accession>
<dbReference type="SUPFAM" id="SSF81606">
    <property type="entry name" value="PP2C-like"/>
    <property type="match status" value="1"/>
</dbReference>
<dbReference type="InterPro" id="IPR001932">
    <property type="entry name" value="PPM-type_phosphatase-like_dom"/>
</dbReference>
<dbReference type="SMART" id="SM00332">
    <property type="entry name" value="PP2Cc"/>
    <property type="match status" value="1"/>
</dbReference>
<dbReference type="SMART" id="SM00331">
    <property type="entry name" value="PP2C_SIG"/>
    <property type="match status" value="1"/>
</dbReference>
<gene>
    <name evidence="2" type="ORF">ACFSGX_12035</name>
</gene>
<dbReference type="CDD" id="cd00143">
    <property type="entry name" value="PP2Cc"/>
    <property type="match status" value="1"/>
</dbReference>
<keyword evidence="2" id="KW-0378">Hydrolase</keyword>
<evidence type="ECO:0000313" key="2">
    <source>
        <dbReference type="EMBL" id="MFD1951494.1"/>
    </source>
</evidence>
<dbReference type="EMBL" id="JBHUGS010000003">
    <property type="protein sequence ID" value="MFD1951494.1"/>
    <property type="molecule type" value="Genomic_DNA"/>
</dbReference>
<dbReference type="PROSITE" id="PS51746">
    <property type="entry name" value="PPM_2"/>
    <property type="match status" value="1"/>
</dbReference>